<dbReference type="EMBL" id="JBFOLJ010000022">
    <property type="protein sequence ID" value="KAL2459502.1"/>
    <property type="molecule type" value="Genomic_DNA"/>
</dbReference>
<evidence type="ECO:0000313" key="2">
    <source>
        <dbReference type="EMBL" id="KAL2459502.1"/>
    </source>
</evidence>
<evidence type="ECO:0000256" key="1">
    <source>
        <dbReference type="SAM" id="MobiDB-lite"/>
    </source>
</evidence>
<protein>
    <submittedName>
        <fullName evidence="3">Uncharacterized protein</fullName>
    </submittedName>
</protein>
<evidence type="ECO:0000313" key="3">
    <source>
        <dbReference type="EMBL" id="KAL2459561.1"/>
    </source>
</evidence>
<feature type="region of interest" description="Disordered" evidence="1">
    <location>
        <begin position="35"/>
        <end position="107"/>
    </location>
</feature>
<reference evidence="4" key="2">
    <citation type="submission" date="2024-07" db="EMBL/GenBank/DDBJ databases">
        <title>Two chromosome-level genome assemblies of Korean endemic species Abeliophyllum distichum and Forsythia ovata (Oleaceae).</title>
        <authorList>
            <person name="Jang H."/>
        </authorList>
    </citation>
    <scope>NUCLEOTIDE SEQUENCE [LARGE SCALE GENOMIC DNA]</scope>
</reference>
<feature type="compositionally biased region" description="Basic residues" evidence="1">
    <location>
        <begin position="35"/>
        <end position="49"/>
    </location>
</feature>
<proteinExistence type="predicted"/>
<accession>A0ABD1P6R8</accession>
<comment type="caution">
    <text evidence="3">The sequence shown here is derived from an EMBL/GenBank/DDBJ whole genome shotgun (WGS) entry which is preliminary data.</text>
</comment>
<sequence length="107" mass="12658">MEGSSISGDTTSEFGRGKMNSVIDYKWEDYCLGIKGHKSPKRSISRNRRRDIDDEYSSDYGPKHETLKVIRPSKSRQNDSDTDREEDDKRNPSEKRRNQQRTYRYFS</sequence>
<evidence type="ECO:0000313" key="4">
    <source>
        <dbReference type="Proteomes" id="UP001604277"/>
    </source>
</evidence>
<name>A0ABD1P6R8_9LAMI</name>
<keyword evidence="4" id="KW-1185">Reference proteome</keyword>
<organism evidence="3 4">
    <name type="scientific">Forsythia ovata</name>
    <dbReference type="NCBI Taxonomy" id="205694"/>
    <lineage>
        <taxon>Eukaryota</taxon>
        <taxon>Viridiplantae</taxon>
        <taxon>Streptophyta</taxon>
        <taxon>Embryophyta</taxon>
        <taxon>Tracheophyta</taxon>
        <taxon>Spermatophyta</taxon>
        <taxon>Magnoliopsida</taxon>
        <taxon>eudicotyledons</taxon>
        <taxon>Gunneridae</taxon>
        <taxon>Pentapetalae</taxon>
        <taxon>asterids</taxon>
        <taxon>lamiids</taxon>
        <taxon>Lamiales</taxon>
        <taxon>Oleaceae</taxon>
        <taxon>Forsythieae</taxon>
        <taxon>Forsythia</taxon>
    </lineage>
</organism>
<gene>
    <name evidence="2" type="ORF">Fot_54751</name>
    <name evidence="3" type="ORF">Fot_54810</name>
</gene>
<reference evidence="3" key="1">
    <citation type="submission" date="2024-07" db="EMBL/GenBank/DDBJ databases">
        <title>Two chromosome-level genome assemblies of Korean endemic species Abeliophyllum distichum and Forsythia ovata (Oleaceae).</title>
        <authorList>
            <person name="Mun J.H."/>
        </authorList>
    </citation>
    <scope>NUCLEOTIDE SEQUENCE</scope>
    <source>
        <strain evidence="3">KNKB202402200001</strain>
        <tissue evidence="3">Leaf</tissue>
    </source>
</reference>
<feature type="compositionally biased region" description="Basic and acidic residues" evidence="1">
    <location>
        <begin position="76"/>
        <end position="97"/>
    </location>
</feature>
<dbReference type="Proteomes" id="UP001604277">
    <property type="component" value="Unassembled WGS sequence"/>
</dbReference>
<dbReference type="EMBL" id="JBFOLJ010000022">
    <property type="protein sequence ID" value="KAL2459561.1"/>
    <property type="molecule type" value="Genomic_DNA"/>
</dbReference>
<dbReference type="AlphaFoldDB" id="A0ABD1P6R8"/>